<feature type="compositionally biased region" description="Basic and acidic residues" evidence="5">
    <location>
        <begin position="24"/>
        <end position="45"/>
    </location>
</feature>
<dbReference type="GO" id="GO:0005634">
    <property type="term" value="C:nucleus"/>
    <property type="evidence" value="ECO:0007669"/>
    <property type="project" value="TreeGrafter"/>
</dbReference>
<keyword evidence="3" id="KW-0862">Zinc</keyword>
<feature type="region of interest" description="Disordered" evidence="5">
    <location>
        <begin position="22"/>
        <end position="45"/>
    </location>
</feature>
<dbReference type="InterPro" id="IPR013083">
    <property type="entry name" value="Znf_RING/FYVE/PHD"/>
</dbReference>
<dbReference type="GO" id="GO:0061630">
    <property type="term" value="F:ubiquitin protein ligase activity"/>
    <property type="evidence" value="ECO:0007669"/>
    <property type="project" value="TreeGrafter"/>
</dbReference>
<dbReference type="SMART" id="SM00184">
    <property type="entry name" value="RING"/>
    <property type="match status" value="1"/>
</dbReference>
<dbReference type="Gene3D" id="3.30.40.10">
    <property type="entry name" value="Zinc/RING finger domain, C3HC4 (zinc finger)"/>
    <property type="match status" value="1"/>
</dbReference>
<dbReference type="Proteomes" id="UP000738359">
    <property type="component" value="Unassembled WGS sequence"/>
</dbReference>
<dbReference type="AlphaFoldDB" id="A0A9P6J7T4"/>
<feature type="region of interest" description="Disordered" evidence="5">
    <location>
        <begin position="64"/>
        <end position="87"/>
    </location>
</feature>
<dbReference type="InterPro" id="IPR051834">
    <property type="entry name" value="RING_finger_E3_ligase"/>
</dbReference>
<evidence type="ECO:0000313" key="8">
    <source>
        <dbReference type="Proteomes" id="UP000738359"/>
    </source>
</evidence>
<evidence type="ECO:0000256" key="4">
    <source>
        <dbReference type="PROSITE-ProRule" id="PRU00175"/>
    </source>
</evidence>
<evidence type="ECO:0000256" key="5">
    <source>
        <dbReference type="SAM" id="MobiDB-lite"/>
    </source>
</evidence>
<dbReference type="InterPro" id="IPR001841">
    <property type="entry name" value="Znf_RING"/>
</dbReference>
<dbReference type="EMBL" id="JAAAHY010000361">
    <property type="protein sequence ID" value="KAF9964451.1"/>
    <property type="molecule type" value="Genomic_DNA"/>
</dbReference>
<feature type="domain" description="RING-type" evidence="6">
    <location>
        <begin position="252"/>
        <end position="293"/>
    </location>
</feature>
<evidence type="ECO:0000256" key="2">
    <source>
        <dbReference type="ARBA" id="ARBA00022771"/>
    </source>
</evidence>
<evidence type="ECO:0000313" key="7">
    <source>
        <dbReference type="EMBL" id="KAF9964451.1"/>
    </source>
</evidence>
<evidence type="ECO:0000256" key="3">
    <source>
        <dbReference type="ARBA" id="ARBA00022833"/>
    </source>
</evidence>
<protein>
    <recommendedName>
        <fullName evidence="6">RING-type domain-containing protein</fullName>
    </recommendedName>
</protein>
<gene>
    <name evidence="7" type="ORF">BGZ70_006435</name>
</gene>
<dbReference type="SUPFAM" id="SSF57850">
    <property type="entry name" value="RING/U-box"/>
    <property type="match status" value="1"/>
</dbReference>
<keyword evidence="2 4" id="KW-0863">Zinc-finger</keyword>
<comment type="caution">
    <text evidence="7">The sequence shown here is derived from an EMBL/GenBank/DDBJ whole genome shotgun (WGS) entry which is preliminary data.</text>
</comment>
<dbReference type="GO" id="GO:0008270">
    <property type="term" value="F:zinc ion binding"/>
    <property type="evidence" value="ECO:0007669"/>
    <property type="project" value="UniProtKB-KW"/>
</dbReference>
<dbReference type="PANTHER" id="PTHR45931:SF3">
    <property type="entry name" value="RING ZINC FINGER-CONTAINING PROTEIN"/>
    <property type="match status" value="1"/>
</dbReference>
<dbReference type="Pfam" id="PF13639">
    <property type="entry name" value="zf-RING_2"/>
    <property type="match status" value="1"/>
</dbReference>
<organism evidence="7 8">
    <name type="scientific">Mortierella alpina</name>
    <name type="common">Oleaginous fungus</name>
    <name type="synonym">Mortierella renispora</name>
    <dbReference type="NCBI Taxonomy" id="64518"/>
    <lineage>
        <taxon>Eukaryota</taxon>
        <taxon>Fungi</taxon>
        <taxon>Fungi incertae sedis</taxon>
        <taxon>Mucoromycota</taxon>
        <taxon>Mortierellomycotina</taxon>
        <taxon>Mortierellomycetes</taxon>
        <taxon>Mortierellales</taxon>
        <taxon>Mortierellaceae</taxon>
        <taxon>Mortierella</taxon>
    </lineage>
</organism>
<evidence type="ECO:0000256" key="1">
    <source>
        <dbReference type="ARBA" id="ARBA00022723"/>
    </source>
</evidence>
<keyword evidence="8" id="KW-1185">Reference proteome</keyword>
<proteinExistence type="predicted"/>
<dbReference type="OrthoDB" id="8062037at2759"/>
<sequence>MMVPDPMCPTCQSEFVEKIEEENDPRAFAESAQEHEHGGEEGDEVRETLSLEDIFHLFHALSGAPRTQQEQGQGLGQGLGQAQNQRSPAEFPGALPFIFNPEMMSSRTGAGTGTGTGPRTGSTNTQRDSDGNAGLVDEDVEMTDAMQDDEHRPPPDPSVSLATLLESIGFDLQYGSAQGAPPNPLGGLGRLFNMVGNPGDYVFGQGGLDDVITQMMELQSRQSGPVGASDEVISSIPVHKLTAEELDAKWECSVCKDEFTKEDTCLKLGCKHIFHDDCIKPWLKTNGSCPTCRFSLVPETTPAVDRSEETPATSTAHRESTSDNRASTPPSDELD</sequence>
<accession>A0A9P6J7T4</accession>
<reference evidence="7" key="1">
    <citation type="journal article" date="2020" name="Fungal Divers.">
        <title>Resolving the Mortierellaceae phylogeny through synthesis of multi-gene phylogenetics and phylogenomics.</title>
        <authorList>
            <person name="Vandepol N."/>
            <person name="Liber J."/>
            <person name="Desiro A."/>
            <person name="Na H."/>
            <person name="Kennedy M."/>
            <person name="Barry K."/>
            <person name="Grigoriev I.V."/>
            <person name="Miller A.N."/>
            <person name="O'Donnell K."/>
            <person name="Stajich J.E."/>
            <person name="Bonito G."/>
        </authorList>
    </citation>
    <scope>NUCLEOTIDE SEQUENCE</scope>
    <source>
        <strain evidence="7">CK1249</strain>
    </source>
</reference>
<name>A0A9P6J7T4_MORAP</name>
<dbReference type="GO" id="GO:0006511">
    <property type="term" value="P:ubiquitin-dependent protein catabolic process"/>
    <property type="evidence" value="ECO:0007669"/>
    <property type="project" value="TreeGrafter"/>
</dbReference>
<feature type="compositionally biased region" description="Polar residues" evidence="5">
    <location>
        <begin position="323"/>
        <end position="335"/>
    </location>
</feature>
<feature type="region of interest" description="Disordered" evidence="5">
    <location>
        <begin position="103"/>
        <end position="134"/>
    </location>
</feature>
<evidence type="ECO:0000259" key="6">
    <source>
        <dbReference type="PROSITE" id="PS50089"/>
    </source>
</evidence>
<feature type="region of interest" description="Disordered" evidence="5">
    <location>
        <begin position="301"/>
        <end position="335"/>
    </location>
</feature>
<keyword evidence="1" id="KW-0479">Metal-binding</keyword>
<dbReference type="PANTHER" id="PTHR45931">
    <property type="entry name" value="SI:CH211-59O9.10"/>
    <property type="match status" value="1"/>
</dbReference>
<dbReference type="PROSITE" id="PS50089">
    <property type="entry name" value="ZF_RING_2"/>
    <property type="match status" value="1"/>
</dbReference>